<keyword evidence="3" id="KW-1185">Reference proteome</keyword>
<evidence type="ECO:0000313" key="2">
    <source>
        <dbReference type="EMBL" id="KAH8688770.1"/>
    </source>
</evidence>
<feature type="signal peptide" evidence="1">
    <location>
        <begin position="1"/>
        <end position="23"/>
    </location>
</feature>
<accession>A0AAD4PSF3</accession>
<evidence type="ECO:0000313" key="3">
    <source>
        <dbReference type="Proteomes" id="UP001201262"/>
    </source>
</evidence>
<comment type="caution">
    <text evidence="2">The sequence shown here is derived from an EMBL/GenBank/DDBJ whole genome shotgun (WGS) entry which is preliminary data.</text>
</comment>
<dbReference type="RefSeq" id="XP_046065242.1">
    <property type="nucleotide sequence ID" value="XM_046217663.1"/>
</dbReference>
<evidence type="ECO:0008006" key="4">
    <source>
        <dbReference type="Google" id="ProtNLM"/>
    </source>
</evidence>
<feature type="chain" id="PRO_5042280096" description="Siderophore biosynthesis enzyme" evidence="1">
    <location>
        <begin position="24"/>
        <end position="214"/>
    </location>
</feature>
<name>A0AAD4PSF3_9EURO</name>
<dbReference type="GeneID" id="70247950"/>
<organism evidence="2 3">
    <name type="scientific">Talaromyces proteolyticus</name>
    <dbReference type="NCBI Taxonomy" id="1131652"/>
    <lineage>
        <taxon>Eukaryota</taxon>
        <taxon>Fungi</taxon>
        <taxon>Dikarya</taxon>
        <taxon>Ascomycota</taxon>
        <taxon>Pezizomycotina</taxon>
        <taxon>Eurotiomycetes</taxon>
        <taxon>Eurotiomycetidae</taxon>
        <taxon>Eurotiales</taxon>
        <taxon>Trichocomaceae</taxon>
        <taxon>Talaromyces</taxon>
        <taxon>Talaromyces sect. Bacilispori</taxon>
    </lineage>
</organism>
<dbReference type="AlphaFoldDB" id="A0AAD4PSF3"/>
<proteinExistence type="predicted"/>
<dbReference type="Proteomes" id="UP001201262">
    <property type="component" value="Unassembled WGS sequence"/>
</dbReference>
<sequence>MHTNFKTVAVAVATLTLTTTVLARTDLVGCTSSIAGPSLVWYVPGTGELCDFLDCGGGRAPPKYSVPGCPLYTGTATYSPSYLPGYGPNAVPVTAAAASSESSIFLSGTTVAGQSTAVASISISTSASVTAAATTATSATGMETITGLPTVTTPAPALSSSVGPASSQSAVSASSAVTPQSSHPVSTGAAVAVKVLNRAVGVGAVVAGLGAAVL</sequence>
<evidence type="ECO:0000256" key="1">
    <source>
        <dbReference type="SAM" id="SignalP"/>
    </source>
</evidence>
<dbReference type="EMBL" id="JAJTJA010000017">
    <property type="protein sequence ID" value="KAH8688770.1"/>
    <property type="molecule type" value="Genomic_DNA"/>
</dbReference>
<reference evidence="2" key="1">
    <citation type="submission" date="2021-12" db="EMBL/GenBank/DDBJ databases">
        <title>Convergent genome expansion in fungi linked to evolution of root-endophyte symbiosis.</title>
        <authorList>
            <consortium name="DOE Joint Genome Institute"/>
            <person name="Ke Y.-H."/>
            <person name="Bonito G."/>
            <person name="Liao H.-L."/>
            <person name="Looney B."/>
            <person name="Rojas-Flechas A."/>
            <person name="Nash J."/>
            <person name="Hameed K."/>
            <person name="Schadt C."/>
            <person name="Martin F."/>
            <person name="Crous P.W."/>
            <person name="Miettinen O."/>
            <person name="Magnuson J.K."/>
            <person name="Labbe J."/>
            <person name="Jacobson D."/>
            <person name="Doktycz M.J."/>
            <person name="Veneault-Fourrey C."/>
            <person name="Kuo A."/>
            <person name="Mondo S."/>
            <person name="Calhoun S."/>
            <person name="Riley R."/>
            <person name="Ohm R."/>
            <person name="LaButti K."/>
            <person name="Andreopoulos B."/>
            <person name="Pangilinan J."/>
            <person name="Nolan M."/>
            <person name="Tritt A."/>
            <person name="Clum A."/>
            <person name="Lipzen A."/>
            <person name="Daum C."/>
            <person name="Barry K."/>
            <person name="Grigoriev I.V."/>
            <person name="Vilgalys R."/>
        </authorList>
    </citation>
    <scope>NUCLEOTIDE SEQUENCE</scope>
    <source>
        <strain evidence="2">PMI_201</strain>
    </source>
</reference>
<protein>
    <recommendedName>
        <fullName evidence="4">Siderophore biosynthesis enzyme</fullName>
    </recommendedName>
</protein>
<gene>
    <name evidence="2" type="ORF">BGW36DRAFT_392144</name>
</gene>
<keyword evidence="1" id="KW-0732">Signal</keyword>